<comment type="catalytic activity">
    <reaction evidence="18 19">
        <text>alpha-ribazole 5'-phosphate + adenosylcob(III)inamide-GDP = adenosylcob(III)alamin 5'-phosphate + GMP + H(+)</text>
        <dbReference type="Rhea" id="RHEA:23560"/>
        <dbReference type="ChEBI" id="CHEBI:15378"/>
        <dbReference type="ChEBI" id="CHEBI:57918"/>
        <dbReference type="ChEBI" id="CHEBI:58115"/>
        <dbReference type="ChEBI" id="CHEBI:60487"/>
        <dbReference type="ChEBI" id="CHEBI:60493"/>
        <dbReference type="EC" id="2.7.8.26"/>
    </reaction>
</comment>
<keyword evidence="13 19" id="KW-0472">Membrane</keyword>
<dbReference type="AlphaFoldDB" id="A0A3M0CPM0"/>
<dbReference type="RefSeq" id="WP_211332118.1">
    <property type="nucleotide sequence ID" value="NZ_REFR01000010.1"/>
</dbReference>
<evidence type="ECO:0000313" key="21">
    <source>
        <dbReference type="Proteomes" id="UP000271227"/>
    </source>
</evidence>
<evidence type="ECO:0000256" key="9">
    <source>
        <dbReference type="ARBA" id="ARBA00022679"/>
    </source>
</evidence>
<dbReference type="InterPro" id="IPR003805">
    <property type="entry name" value="CobS"/>
</dbReference>
<dbReference type="PANTHER" id="PTHR34148">
    <property type="entry name" value="ADENOSYLCOBINAMIDE-GDP RIBAZOLETRANSFERASE"/>
    <property type="match status" value="1"/>
</dbReference>
<accession>A0A3M0CPM0</accession>
<keyword evidence="8 19" id="KW-0169">Cobalamin biosynthesis</keyword>
<evidence type="ECO:0000256" key="18">
    <source>
        <dbReference type="ARBA" id="ARBA00049504"/>
    </source>
</evidence>
<dbReference type="UniPathway" id="UPA00148">
    <property type="reaction ID" value="UER00238"/>
</dbReference>
<proteinExistence type="inferred from homology"/>
<comment type="similarity">
    <text evidence="4 19">Belongs to the CobS family.</text>
</comment>
<dbReference type="EC" id="2.7.8.26" evidence="5 19"/>
<dbReference type="GO" id="GO:0051073">
    <property type="term" value="F:adenosylcobinamide-GDP ribazoletransferase activity"/>
    <property type="evidence" value="ECO:0007669"/>
    <property type="project" value="UniProtKB-UniRule"/>
</dbReference>
<evidence type="ECO:0000256" key="19">
    <source>
        <dbReference type="HAMAP-Rule" id="MF_00719"/>
    </source>
</evidence>
<name>A0A3M0CPM0_9PROT</name>
<evidence type="ECO:0000256" key="16">
    <source>
        <dbReference type="ARBA" id="ARBA00032853"/>
    </source>
</evidence>
<gene>
    <name evidence="19" type="primary">cobS</name>
    <name evidence="20" type="ORF">BXY39_1365</name>
</gene>
<dbReference type="HAMAP" id="MF_00719">
    <property type="entry name" value="CobS"/>
    <property type="match status" value="1"/>
</dbReference>
<evidence type="ECO:0000256" key="3">
    <source>
        <dbReference type="ARBA" id="ARBA00004663"/>
    </source>
</evidence>
<evidence type="ECO:0000256" key="12">
    <source>
        <dbReference type="ARBA" id="ARBA00022989"/>
    </source>
</evidence>
<keyword evidence="7 19" id="KW-1003">Cell membrane</keyword>
<keyword evidence="11 19" id="KW-0460">Magnesium</keyword>
<evidence type="ECO:0000256" key="13">
    <source>
        <dbReference type="ARBA" id="ARBA00023136"/>
    </source>
</evidence>
<evidence type="ECO:0000256" key="1">
    <source>
        <dbReference type="ARBA" id="ARBA00001946"/>
    </source>
</evidence>
<keyword evidence="9 19" id="KW-0808">Transferase</keyword>
<evidence type="ECO:0000256" key="4">
    <source>
        <dbReference type="ARBA" id="ARBA00010561"/>
    </source>
</evidence>
<protein>
    <recommendedName>
        <fullName evidence="6 19">Adenosylcobinamide-GDP ribazoletransferase</fullName>
        <ecNumber evidence="5 19">2.7.8.26</ecNumber>
    </recommendedName>
    <alternativeName>
        <fullName evidence="16 19">Cobalamin synthase</fullName>
    </alternativeName>
    <alternativeName>
        <fullName evidence="15 19">Cobalamin-5'-phosphate synthase</fullName>
    </alternativeName>
</protein>
<comment type="function">
    <text evidence="14 19">Joins adenosylcobinamide-GDP and alpha-ribazole to generate adenosylcobalamin (Ado-cobalamin). Also synthesizes adenosylcobalamin 5'-phosphate from adenosylcobinamide-GDP and alpha-ribazole 5'-phosphate.</text>
</comment>
<keyword evidence="12 19" id="KW-1133">Transmembrane helix</keyword>
<dbReference type="Proteomes" id="UP000271227">
    <property type="component" value="Unassembled WGS sequence"/>
</dbReference>
<dbReference type="GO" id="GO:0008818">
    <property type="term" value="F:cobalamin 5'-phosphate synthase activity"/>
    <property type="evidence" value="ECO:0007669"/>
    <property type="project" value="UniProtKB-UniRule"/>
</dbReference>
<keyword evidence="10 19" id="KW-0812">Transmembrane</keyword>
<dbReference type="Pfam" id="PF02654">
    <property type="entry name" value="CobS"/>
    <property type="match status" value="1"/>
</dbReference>
<comment type="caution">
    <text evidence="20">The sequence shown here is derived from an EMBL/GenBank/DDBJ whole genome shotgun (WGS) entry which is preliminary data.</text>
</comment>
<evidence type="ECO:0000313" key="20">
    <source>
        <dbReference type="EMBL" id="RMB08726.1"/>
    </source>
</evidence>
<feature type="transmembrane region" description="Helical" evidence="19">
    <location>
        <begin position="184"/>
        <end position="203"/>
    </location>
</feature>
<evidence type="ECO:0000256" key="15">
    <source>
        <dbReference type="ARBA" id="ARBA00032605"/>
    </source>
</evidence>
<comment type="cofactor">
    <cofactor evidence="1 19">
        <name>Mg(2+)</name>
        <dbReference type="ChEBI" id="CHEBI:18420"/>
    </cofactor>
</comment>
<dbReference type="NCBIfam" id="TIGR00317">
    <property type="entry name" value="cobS"/>
    <property type="match status" value="1"/>
</dbReference>
<sequence length="259" mass="25799">MTDRPLNDLLADLLADLRAALMLLTRLPVWRLADDGPPDLSRSVWAYPPVGALVGGLGAAVWAAGAGLGVPALVAAVLAFAATILATGAFHEDGLADTADGLGGGLTVDRKLEIMRDSRIGTYGTVAVVLSLGLRIAALSALPLPLGAAALVTLACASRGAIVLMLAGLAPARTGGMGAVAGNPPRAVVVAGLILAALPLVFWPFGMGAGMGVAVIAATACVAWTARRQVGGYTGDLLGAGQQLSECAGWVVLAALLPS</sequence>
<dbReference type="GO" id="GO:0005886">
    <property type="term" value="C:plasma membrane"/>
    <property type="evidence" value="ECO:0007669"/>
    <property type="project" value="UniProtKB-SubCell"/>
</dbReference>
<feature type="transmembrane region" description="Helical" evidence="19">
    <location>
        <begin position="120"/>
        <end position="142"/>
    </location>
</feature>
<evidence type="ECO:0000256" key="2">
    <source>
        <dbReference type="ARBA" id="ARBA00004651"/>
    </source>
</evidence>
<dbReference type="FunCoup" id="A0A3M0CPM0">
    <property type="interactions" value="178"/>
</dbReference>
<dbReference type="GO" id="GO:0009236">
    <property type="term" value="P:cobalamin biosynthetic process"/>
    <property type="evidence" value="ECO:0007669"/>
    <property type="project" value="UniProtKB-UniRule"/>
</dbReference>
<dbReference type="PANTHER" id="PTHR34148:SF1">
    <property type="entry name" value="ADENOSYLCOBINAMIDE-GDP RIBAZOLETRANSFERASE"/>
    <property type="match status" value="1"/>
</dbReference>
<evidence type="ECO:0000256" key="8">
    <source>
        <dbReference type="ARBA" id="ARBA00022573"/>
    </source>
</evidence>
<feature type="transmembrane region" description="Helical" evidence="19">
    <location>
        <begin position="148"/>
        <end position="172"/>
    </location>
</feature>
<comment type="subcellular location">
    <subcellularLocation>
        <location evidence="2 19">Cell membrane</location>
        <topology evidence="2 19">Multi-pass membrane protein</topology>
    </subcellularLocation>
</comment>
<feature type="transmembrane region" description="Helical" evidence="19">
    <location>
        <begin position="70"/>
        <end position="90"/>
    </location>
</feature>
<evidence type="ECO:0000256" key="10">
    <source>
        <dbReference type="ARBA" id="ARBA00022692"/>
    </source>
</evidence>
<comment type="catalytic activity">
    <reaction evidence="17 19">
        <text>alpha-ribazole + adenosylcob(III)inamide-GDP = adenosylcob(III)alamin + GMP + H(+)</text>
        <dbReference type="Rhea" id="RHEA:16049"/>
        <dbReference type="ChEBI" id="CHEBI:10329"/>
        <dbReference type="ChEBI" id="CHEBI:15378"/>
        <dbReference type="ChEBI" id="CHEBI:18408"/>
        <dbReference type="ChEBI" id="CHEBI:58115"/>
        <dbReference type="ChEBI" id="CHEBI:60487"/>
        <dbReference type="EC" id="2.7.8.26"/>
    </reaction>
</comment>
<dbReference type="InParanoid" id="A0A3M0CPM0"/>
<dbReference type="EMBL" id="REFR01000010">
    <property type="protein sequence ID" value="RMB08726.1"/>
    <property type="molecule type" value="Genomic_DNA"/>
</dbReference>
<feature type="transmembrane region" description="Helical" evidence="19">
    <location>
        <begin position="209"/>
        <end position="226"/>
    </location>
</feature>
<evidence type="ECO:0000256" key="17">
    <source>
        <dbReference type="ARBA" id="ARBA00048623"/>
    </source>
</evidence>
<keyword evidence="21" id="KW-1185">Reference proteome</keyword>
<comment type="pathway">
    <text evidence="3 19">Cofactor biosynthesis; adenosylcobalamin biosynthesis; adenosylcobalamin from cob(II)yrinate a,c-diamide: step 7/7.</text>
</comment>
<evidence type="ECO:0000256" key="5">
    <source>
        <dbReference type="ARBA" id="ARBA00013200"/>
    </source>
</evidence>
<evidence type="ECO:0000256" key="14">
    <source>
        <dbReference type="ARBA" id="ARBA00025228"/>
    </source>
</evidence>
<evidence type="ECO:0000256" key="7">
    <source>
        <dbReference type="ARBA" id="ARBA00022475"/>
    </source>
</evidence>
<reference evidence="20 21" key="1">
    <citation type="submission" date="2018-10" db="EMBL/GenBank/DDBJ databases">
        <title>Genomic Encyclopedia of Archaeal and Bacterial Type Strains, Phase II (KMG-II): from individual species to whole genera.</title>
        <authorList>
            <person name="Goeker M."/>
        </authorList>
    </citation>
    <scope>NUCLEOTIDE SEQUENCE [LARGE SCALE GENOMIC DNA]</scope>
    <source>
        <strain evidence="20 21">DSM 25217</strain>
    </source>
</reference>
<evidence type="ECO:0000256" key="11">
    <source>
        <dbReference type="ARBA" id="ARBA00022842"/>
    </source>
</evidence>
<organism evidence="20 21">
    <name type="scientific">Eilatimonas milleporae</name>
    <dbReference type="NCBI Taxonomy" id="911205"/>
    <lineage>
        <taxon>Bacteria</taxon>
        <taxon>Pseudomonadati</taxon>
        <taxon>Pseudomonadota</taxon>
        <taxon>Alphaproteobacteria</taxon>
        <taxon>Kordiimonadales</taxon>
        <taxon>Kordiimonadaceae</taxon>
        <taxon>Eilatimonas</taxon>
    </lineage>
</organism>
<evidence type="ECO:0000256" key="6">
    <source>
        <dbReference type="ARBA" id="ARBA00015850"/>
    </source>
</evidence>